<dbReference type="SUPFAM" id="SSF48452">
    <property type="entry name" value="TPR-like"/>
    <property type="match status" value="2"/>
</dbReference>
<dbReference type="SUPFAM" id="SSF46689">
    <property type="entry name" value="Homeodomain-like"/>
    <property type="match status" value="1"/>
</dbReference>
<accession>A0A853PRR7</accession>
<organism evidence="7 8">
    <name type="scientific">Bacteroides fragilis</name>
    <dbReference type="NCBI Taxonomy" id="817"/>
    <lineage>
        <taxon>Bacteria</taxon>
        <taxon>Pseudomonadati</taxon>
        <taxon>Bacteroidota</taxon>
        <taxon>Bacteroidia</taxon>
        <taxon>Bacteroidales</taxon>
        <taxon>Bacteroidaceae</taxon>
        <taxon>Bacteroides</taxon>
    </lineage>
</organism>
<dbReference type="InterPro" id="IPR009057">
    <property type="entry name" value="Homeodomain-like_sf"/>
</dbReference>
<reference evidence="7 8" key="1">
    <citation type="journal article" date="2016" name="PLoS ONE">
        <title>Genomic Diversity of Enterotoxigenic Strains of Bacteroides fragilis.</title>
        <authorList>
            <person name="Pierce J.V."/>
            <person name="Bernstein H.D."/>
        </authorList>
    </citation>
    <scope>NUCLEOTIDE SEQUENCE [LARGE SCALE GENOMIC DNA]</scope>
    <source>
        <strain evidence="7 8">20793-3</strain>
    </source>
</reference>
<dbReference type="EMBL" id="LIDT01000035">
    <property type="protein sequence ID" value="OCR29035.1"/>
    <property type="molecule type" value="Genomic_DNA"/>
</dbReference>
<dbReference type="Pfam" id="PF12833">
    <property type="entry name" value="HTH_18"/>
    <property type="match status" value="1"/>
</dbReference>
<keyword evidence="2" id="KW-0238">DNA-binding</keyword>
<name>A0A853PRR7_BACFG</name>
<feature type="domain" description="HTH araC/xylS-type" evidence="6">
    <location>
        <begin position="512"/>
        <end position="618"/>
    </location>
</feature>
<dbReference type="Gene3D" id="1.25.40.10">
    <property type="entry name" value="Tetratricopeptide repeat domain"/>
    <property type="match status" value="1"/>
</dbReference>
<keyword evidence="5" id="KW-0812">Transmembrane</keyword>
<evidence type="ECO:0000259" key="6">
    <source>
        <dbReference type="PROSITE" id="PS01124"/>
    </source>
</evidence>
<keyword evidence="1" id="KW-0805">Transcription regulation</keyword>
<dbReference type="InterPro" id="IPR018060">
    <property type="entry name" value="HTH_AraC"/>
</dbReference>
<keyword evidence="5" id="KW-1133">Transmembrane helix</keyword>
<proteinExistence type="predicted"/>
<comment type="caution">
    <text evidence="7">The sequence shown here is derived from an EMBL/GenBank/DDBJ whole genome shotgun (WGS) entry which is preliminary data.</text>
</comment>
<evidence type="ECO:0000256" key="1">
    <source>
        <dbReference type="ARBA" id="ARBA00023015"/>
    </source>
</evidence>
<dbReference type="SMART" id="SM00342">
    <property type="entry name" value="HTH_ARAC"/>
    <property type="match status" value="1"/>
</dbReference>
<dbReference type="InterPro" id="IPR011990">
    <property type="entry name" value="TPR-like_helical_dom_sf"/>
</dbReference>
<dbReference type="Proteomes" id="UP000093197">
    <property type="component" value="Unassembled WGS sequence"/>
</dbReference>
<dbReference type="Gene3D" id="1.10.10.60">
    <property type="entry name" value="Homeodomain-like"/>
    <property type="match status" value="1"/>
</dbReference>
<evidence type="ECO:0000256" key="2">
    <source>
        <dbReference type="ARBA" id="ARBA00023125"/>
    </source>
</evidence>
<feature type="transmembrane region" description="Helical" evidence="5">
    <location>
        <begin position="396"/>
        <end position="416"/>
    </location>
</feature>
<gene>
    <name evidence="7" type="ORF">AC094_34640</name>
</gene>
<dbReference type="PANTHER" id="PTHR43280">
    <property type="entry name" value="ARAC-FAMILY TRANSCRIPTIONAL REGULATOR"/>
    <property type="match status" value="1"/>
</dbReference>
<dbReference type="RefSeq" id="WP_066403405.1">
    <property type="nucleotide sequence ID" value="NZ_LIDT01000035.1"/>
</dbReference>
<evidence type="ECO:0000256" key="3">
    <source>
        <dbReference type="ARBA" id="ARBA00023163"/>
    </source>
</evidence>
<dbReference type="AlphaFoldDB" id="A0A853PRR7"/>
<evidence type="ECO:0000256" key="5">
    <source>
        <dbReference type="SAM" id="Phobius"/>
    </source>
</evidence>
<feature type="region of interest" description="Disordered" evidence="4">
    <location>
        <begin position="464"/>
        <end position="503"/>
    </location>
</feature>
<evidence type="ECO:0000313" key="8">
    <source>
        <dbReference type="Proteomes" id="UP000093197"/>
    </source>
</evidence>
<evidence type="ECO:0000313" key="7">
    <source>
        <dbReference type="EMBL" id="OCR29035.1"/>
    </source>
</evidence>
<evidence type="ECO:0000256" key="4">
    <source>
        <dbReference type="SAM" id="MobiDB-lite"/>
    </source>
</evidence>
<dbReference type="GO" id="GO:0043565">
    <property type="term" value="F:sequence-specific DNA binding"/>
    <property type="evidence" value="ECO:0007669"/>
    <property type="project" value="InterPro"/>
</dbReference>
<dbReference type="GO" id="GO:0003700">
    <property type="term" value="F:DNA-binding transcription factor activity"/>
    <property type="evidence" value="ECO:0007669"/>
    <property type="project" value="InterPro"/>
</dbReference>
<keyword evidence="3" id="KW-0804">Transcription</keyword>
<keyword evidence="5" id="KW-0472">Membrane</keyword>
<dbReference type="PANTHER" id="PTHR43280:SF2">
    <property type="entry name" value="HTH-TYPE TRANSCRIPTIONAL REGULATOR EXSA"/>
    <property type="match status" value="1"/>
</dbReference>
<dbReference type="PROSITE" id="PS01124">
    <property type="entry name" value="HTH_ARAC_FAMILY_2"/>
    <property type="match status" value="1"/>
</dbReference>
<sequence>MDKLYICLTMLLTVLLNSCVQKPSISVPDKSKDSIYRYDHIYHISISEPQRALALADTAEMLHLLRPDQTCLHAVKAMIYQNGLGQLKLAKFHCQKAYEDTEFKKDTTGYLNNLTQLSGLCYKSSDYAATIRYASQGLQMARTHGLKNLEAKFLMYIAMSQIYTGITKDAKANMNRSIALYEEIVDKDHSWSDVNDLIYTLGETMDALCVMGDYRQAATLIPNILKANSQHEQLESQAPPGAIDMYKAFVHAQCMEVYQQIGDKVQAAECYRKCLSTDYAKSPEGVALLTHYQLLTGDYQQALHNIQTAKRIYQQKRNTESEYYADRLLVDEMEALTLLGRYKEAAGVGRQIIALKDTLFKRKQQDDAQELAVIYETGEKEAQLVKQAAQLRENRMILFFAVCIIGLLGMLLWRIVRHSRIIRKKNEAMAVTITGLLEYKEELYHSKDENLLLQEQLQAAEEALRQQSAARTLPPDVPEELPAGAEPSAGIPPADEAPEGDVADSDIDPGLRLLFKQVEHEIISKQLFLRPDLSREELMKQLRIPKNKFAPLFKQNTGLKYPQYINKLKLEYAAKLLKEQPDYSMDAIAQSCGILSGTTFYRLFYENYGMTPLDFRRSIKVSDNKHDTSSDDD</sequence>
<protein>
    <submittedName>
        <fullName evidence="7">Transcriptional regulator</fullName>
    </submittedName>
</protein>